<dbReference type="FunFam" id="1.10.510.10:FF:000571">
    <property type="entry name" value="Maternal embryonic leucine zipper kinase"/>
    <property type="match status" value="1"/>
</dbReference>
<dbReference type="GO" id="GO:0005737">
    <property type="term" value="C:cytoplasm"/>
    <property type="evidence" value="ECO:0007669"/>
    <property type="project" value="UniProtKB-SubCell"/>
</dbReference>
<keyword evidence="5" id="KW-0808">Transferase</keyword>
<dbReference type="GO" id="GO:0004683">
    <property type="term" value="F:calcium/calmodulin-dependent protein kinase activity"/>
    <property type="evidence" value="ECO:0007669"/>
    <property type="project" value="UniProtKB-EC"/>
</dbReference>
<feature type="binding site" evidence="12">
    <location>
        <position position="215"/>
    </location>
    <ligand>
        <name>ATP</name>
        <dbReference type="ChEBI" id="CHEBI:30616"/>
    </ligand>
</feature>
<keyword evidence="4" id="KW-0723">Serine/threonine-protein kinase</keyword>
<dbReference type="Pfam" id="PF00069">
    <property type="entry name" value="Pkinase"/>
    <property type="match status" value="1"/>
</dbReference>
<dbReference type="InterPro" id="IPR000719">
    <property type="entry name" value="Prot_kinase_dom"/>
</dbReference>
<evidence type="ECO:0000256" key="13">
    <source>
        <dbReference type="SAM" id="MobiDB-lite"/>
    </source>
</evidence>
<evidence type="ECO:0000259" key="14">
    <source>
        <dbReference type="PROSITE" id="PS50011"/>
    </source>
</evidence>
<sequence>MTTLQQGLPWLDGACNCRKQRPPRIGEIPKYSAIEVDVTSSRTAADTVTSPNLKTSPNNLETPQKCPTQTPSEPNQIIGFESKTVISSVVPSSDISRNNNSISQYPKANITNKFNPKSLIQSKSLAIENRPIYPNCPYSPYGSPTHSPRGKKKQPLKESRRISMEHTGMYIQLNQYKLMDSIGQGAYGIVKLAYNQEDDTHYAMKILSKKKLVKKAGMFGRLPPRWMAKSSDSEILTPLQRVYREIAVLKKLDHPNVVKLVEVLDDPEEDQLYLVFELLEKPLLNVPTDEPLSENTTWHYFRDVILGIEYLHYQRIIHRDIKPANLLLSEYGRVQVADLGVCNEFDGSDAYLSTTVGTPAFIPPEALREGQNDGFSGKAADIWSMGITLYSLIYGKTPFNDENIIGLYTRIKNHPVEFPSTPHVSSTLRHLILRMLVKDPKQRITLPEIKVHSWITRDGTCPLPSEEENCHLVEITDEDVAQVVTSIPKLDTLILIKHMLKQHSFQNPFLHKSGGERSQNKEISSRRVHIGKSGRSNSAPGSYSLSGEKHISIDTPLESVQEIQADQNENKSREKQN</sequence>
<feature type="region of interest" description="Disordered" evidence="13">
    <location>
        <begin position="139"/>
        <end position="160"/>
    </location>
</feature>
<dbReference type="Proteomes" id="UP001329430">
    <property type="component" value="Chromosome 10"/>
</dbReference>
<keyword evidence="3" id="KW-0963">Cytoplasm</keyword>
<feature type="region of interest" description="Disordered" evidence="13">
    <location>
        <begin position="42"/>
        <end position="73"/>
    </location>
</feature>
<dbReference type="PANTHER" id="PTHR43895">
    <property type="entry name" value="CALCIUM/CALMODULIN-DEPENDENT PROTEIN KINASE KINASE-RELATED"/>
    <property type="match status" value="1"/>
</dbReference>
<evidence type="ECO:0000256" key="2">
    <source>
        <dbReference type="ARBA" id="ARBA00012434"/>
    </source>
</evidence>
<evidence type="ECO:0000313" key="16">
    <source>
        <dbReference type="Proteomes" id="UP001329430"/>
    </source>
</evidence>
<evidence type="ECO:0000256" key="12">
    <source>
        <dbReference type="PROSITE-ProRule" id="PRU10141"/>
    </source>
</evidence>
<dbReference type="Gene3D" id="3.30.200.20">
    <property type="entry name" value="Phosphorylase Kinase, domain 1"/>
    <property type="match status" value="1"/>
</dbReference>
<dbReference type="GO" id="GO:0061762">
    <property type="term" value="P:CAMKK-AMPK signaling cascade"/>
    <property type="evidence" value="ECO:0007669"/>
    <property type="project" value="TreeGrafter"/>
</dbReference>
<keyword evidence="7" id="KW-0418">Kinase</keyword>
<feature type="compositionally biased region" description="Basic and acidic residues" evidence="13">
    <location>
        <begin position="513"/>
        <end position="525"/>
    </location>
</feature>
<feature type="domain" description="Protein kinase" evidence="14">
    <location>
        <begin position="176"/>
        <end position="455"/>
    </location>
</feature>
<protein>
    <recommendedName>
        <fullName evidence="2">calcium/calmodulin-dependent protein kinase</fullName>
        <ecNumber evidence="2">2.7.11.17</ecNumber>
    </recommendedName>
</protein>
<dbReference type="GO" id="GO:0005634">
    <property type="term" value="C:nucleus"/>
    <property type="evidence" value="ECO:0007669"/>
    <property type="project" value="UniProtKB-ARBA"/>
</dbReference>
<accession>A0AAN7ZFC8</accession>
<feature type="compositionally biased region" description="Polar residues" evidence="13">
    <location>
        <begin position="534"/>
        <end position="545"/>
    </location>
</feature>
<keyword evidence="8 12" id="KW-0067">ATP-binding</keyword>
<dbReference type="AlphaFoldDB" id="A0AAN7ZFC8"/>
<dbReference type="Gene3D" id="1.10.510.10">
    <property type="entry name" value="Transferase(Phosphotransferase) domain 1"/>
    <property type="match status" value="1"/>
</dbReference>
<comment type="catalytic activity">
    <reaction evidence="11">
        <text>L-seryl-[protein] + ATP = O-phospho-L-seryl-[protein] + ADP + H(+)</text>
        <dbReference type="Rhea" id="RHEA:17989"/>
        <dbReference type="Rhea" id="RHEA-COMP:9863"/>
        <dbReference type="Rhea" id="RHEA-COMP:11604"/>
        <dbReference type="ChEBI" id="CHEBI:15378"/>
        <dbReference type="ChEBI" id="CHEBI:29999"/>
        <dbReference type="ChEBI" id="CHEBI:30616"/>
        <dbReference type="ChEBI" id="CHEBI:83421"/>
        <dbReference type="ChEBI" id="CHEBI:456216"/>
        <dbReference type="EC" id="2.7.11.17"/>
    </reaction>
</comment>
<gene>
    <name evidence="15" type="ORF">RI129_012866</name>
</gene>
<dbReference type="PROSITE" id="PS00108">
    <property type="entry name" value="PROTEIN_KINASE_ST"/>
    <property type="match status" value="1"/>
</dbReference>
<evidence type="ECO:0000256" key="1">
    <source>
        <dbReference type="ARBA" id="ARBA00004496"/>
    </source>
</evidence>
<dbReference type="GO" id="GO:0005516">
    <property type="term" value="F:calmodulin binding"/>
    <property type="evidence" value="ECO:0007669"/>
    <property type="project" value="UniProtKB-KW"/>
</dbReference>
<dbReference type="InterPro" id="IPR011009">
    <property type="entry name" value="Kinase-like_dom_sf"/>
</dbReference>
<keyword evidence="16" id="KW-1185">Reference proteome</keyword>
<dbReference type="PROSITE" id="PS00107">
    <property type="entry name" value="PROTEIN_KINASE_ATP"/>
    <property type="match status" value="1"/>
</dbReference>
<evidence type="ECO:0000256" key="5">
    <source>
        <dbReference type="ARBA" id="ARBA00022679"/>
    </source>
</evidence>
<feature type="region of interest" description="Disordered" evidence="13">
    <location>
        <begin position="508"/>
        <end position="577"/>
    </location>
</feature>
<proteinExistence type="predicted"/>
<dbReference type="FunFam" id="3.30.200.20:FF:000429">
    <property type="entry name" value="Calcium/calmodulin-dependent protein kinase kinase"/>
    <property type="match status" value="1"/>
</dbReference>
<feature type="compositionally biased region" description="Basic and acidic residues" evidence="13">
    <location>
        <begin position="568"/>
        <end position="577"/>
    </location>
</feature>
<comment type="caution">
    <text evidence="15">The sequence shown here is derived from an EMBL/GenBank/DDBJ whole genome shotgun (WGS) entry which is preliminary data.</text>
</comment>
<evidence type="ECO:0000256" key="7">
    <source>
        <dbReference type="ARBA" id="ARBA00022777"/>
    </source>
</evidence>
<organism evidence="15 16">
    <name type="scientific">Pyrocoelia pectoralis</name>
    <dbReference type="NCBI Taxonomy" id="417401"/>
    <lineage>
        <taxon>Eukaryota</taxon>
        <taxon>Metazoa</taxon>
        <taxon>Ecdysozoa</taxon>
        <taxon>Arthropoda</taxon>
        <taxon>Hexapoda</taxon>
        <taxon>Insecta</taxon>
        <taxon>Pterygota</taxon>
        <taxon>Neoptera</taxon>
        <taxon>Endopterygota</taxon>
        <taxon>Coleoptera</taxon>
        <taxon>Polyphaga</taxon>
        <taxon>Elateriformia</taxon>
        <taxon>Elateroidea</taxon>
        <taxon>Lampyridae</taxon>
        <taxon>Lampyrinae</taxon>
        <taxon>Pyrocoelia</taxon>
    </lineage>
</organism>
<evidence type="ECO:0000256" key="3">
    <source>
        <dbReference type="ARBA" id="ARBA00022490"/>
    </source>
</evidence>
<dbReference type="SUPFAM" id="SSF56112">
    <property type="entry name" value="Protein kinase-like (PK-like)"/>
    <property type="match status" value="1"/>
</dbReference>
<evidence type="ECO:0000256" key="4">
    <source>
        <dbReference type="ARBA" id="ARBA00022527"/>
    </source>
</evidence>
<dbReference type="PROSITE" id="PS50011">
    <property type="entry name" value="PROTEIN_KINASE_DOM"/>
    <property type="match status" value="1"/>
</dbReference>
<dbReference type="EC" id="2.7.11.17" evidence="2"/>
<evidence type="ECO:0000256" key="11">
    <source>
        <dbReference type="ARBA" id="ARBA00047430"/>
    </source>
</evidence>
<reference evidence="15 16" key="1">
    <citation type="journal article" date="2024" name="Insects">
        <title>An Improved Chromosome-Level Genome Assembly of the Firefly Pyrocoelia pectoralis.</title>
        <authorList>
            <person name="Fu X."/>
            <person name="Meyer-Rochow V.B."/>
            <person name="Ballantyne L."/>
            <person name="Zhu X."/>
        </authorList>
    </citation>
    <scope>NUCLEOTIDE SEQUENCE [LARGE SCALE GENOMIC DNA]</scope>
    <source>
        <strain evidence="15">XCY_ONT2</strain>
    </source>
</reference>
<keyword evidence="6 12" id="KW-0547">Nucleotide-binding</keyword>
<evidence type="ECO:0000313" key="15">
    <source>
        <dbReference type="EMBL" id="KAK5638571.1"/>
    </source>
</evidence>
<evidence type="ECO:0000256" key="8">
    <source>
        <dbReference type="ARBA" id="ARBA00022840"/>
    </source>
</evidence>
<dbReference type="InterPro" id="IPR008271">
    <property type="entry name" value="Ser/Thr_kinase_AS"/>
</dbReference>
<comment type="catalytic activity">
    <reaction evidence="10">
        <text>L-threonyl-[protein] + ATP = O-phospho-L-threonyl-[protein] + ADP + H(+)</text>
        <dbReference type="Rhea" id="RHEA:46608"/>
        <dbReference type="Rhea" id="RHEA-COMP:11060"/>
        <dbReference type="Rhea" id="RHEA-COMP:11605"/>
        <dbReference type="ChEBI" id="CHEBI:15378"/>
        <dbReference type="ChEBI" id="CHEBI:30013"/>
        <dbReference type="ChEBI" id="CHEBI:30616"/>
        <dbReference type="ChEBI" id="CHEBI:61977"/>
        <dbReference type="ChEBI" id="CHEBI:456216"/>
        <dbReference type="EC" id="2.7.11.17"/>
    </reaction>
</comment>
<evidence type="ECO:0000256" key="10">
    <source>
        <dbReference type="ARBA" id="ARBA00047307"/>
    </source>
</evidence>
<keyword evidence="9" id="KW-0112">Calmodulin-binding</keyword>
<evidence type="ECO:0000256" key="6">
    <source>
        <dbReference type="ARBA" id="ARBA00022741"/>
    </source>
</evidence>
<dbReference type="InterPro" id="IPR017441">
    <property type="entry name" value="Protein_kinase_ATP_BS"/>
</dbReference>
<evidence type="ECO:0000256" key="9">
    <source>
        <dbReference type="ARBA" id="ARBA00022860"/>
    </source>
</evidence>
<dbReference type="EMBL" id="JAVRBK010000010">
    <property type="protein sequence ID" value="KAK5638571.1"/>
    <property type="molecule type" value="Genomic_DNA"/>
</dbReference>
<comment type="subcellular location">
    <subcellularLocation>
        <location evidence="1">Cytoplasm</location>
    </subcellularLocation>
</comment>
<dbReference type="PANTHER" id="PTHR43895:SF164">
    <property type="entry name" value="CALCIUM_CALMODULIN-DEPENDENT PROTEIN KINASE KINASE"/>
    <property type="match status" value="1"/>
</dbReference>
<dbReference type="GO" id="GO:0005524">
    <property type="term" value="F:ATP binding"/>
    <property type="evidence" value="ECO:0007669"/>
    <property type="project" value="UniProtKB-UniRule"/>
</dbReference>
<name>A0AAN7ZFC8_9COLE</name>
<dbReference type="SMART" id="SM00220">
    <property type="entry name" value="S_TKc"/>
    <property type="match status" value="1"/>
</dbReference>